<evidence type="ECO:0000256" key="7">
    <source>
        <dbReference type="RuleBase" id="RU362106"/>
    </source>
</evidence>
<reference evidence="9" key="1">
    <citation type="submission" date="2020-04" db="EMBL/GenBank/DDBJ databases">
        <title>Analysis of mating type loci in Filobasidium floriforme.</title>
        <authorList>
            <person name="Nowrousian M."/>
        </authorList>
    </citation>
    <scope>NUCLEOTIDE SEQUENCE</scope>
    <source>
        <strain evidence="9">CBS 6242</strain>
    </source>
</reference>
<dbReference type="InterPro" id="IPR001737">
    <property type="entry name" value="KsgA/Erm"/>
</dbReference>
<feature type="compositionally biased region" description="Polar residues" evidence="8">
    <location>
        <begin position="213"/>
        <end position="224"/>
    </location>
</feature>
<keyword evidence="3 7" id="KW-0808">Transferase</keyword>
<evidence type="ECO:0000256" key="2">
    <source>
        <dbReference type="ARBA" id="ARBA00022603"/>
    </source>
</evidence>
<accession>A0A8K0JPA0</accession>
<comment type="caution">
    <text evidence="9">The sequence shown here is derived from an EMBL/GenBank/DDBJ whole genome shotgun (WGS) entry which is preliminary data.</text>
</comment>
<keyword evidence="4 7" id="KW-0949">S-adenosyl-L-methionine</keyword>
<comment type="subcellular location">
    <subcellularLocation>
        <location evidence="1">Mitochondrion</location>
    </subcellularLocation>
</comment>
<dbReference type="GO" id="GO:0006391">
    <property type="term" value="P:transcription initiation at mitochondrial promoter"/>
    <property type="evidence" value="ECO:0007669"/>
    <property type="project" value="TreeGrafter"/>
</dbReference>
<evidence type="ECO:0000256" key="1">
    <source>
        <dbReference type="ARBA" id="ARBA00004173"/>
    </source>
</evidence>
<evidence type="ECO:0000313" key="10">
    <source>
        <dbReference type="Proteomes" id="UP000812966"/>
    </source>
</evidence>
<name>A0A8K0JPA0_9TREE</name>
<evidence type="ECO:0000256" key="8">
    <source>
        <dbReference type="SAM" id="MobiDB-lite"/>
    </source>
</evidence>
<organism evidence="9 10">
    <name type="scientific">Filobasidium floriforme</name>
    <dbReference type="NCBI Taxonomy" id="5210"/>
    <lineage>
        <taxon>Eukaryota</taxon>
        <taxon>Fungi</taxon>
        <taxon>Dikarya</taxon>
        <taxon>Basidiomycota</taxon>
        <taxon>Agaricomycotina</taxon>
        <taxon>Tremellomycetes</taxon>
        <taxon>Filobasidiales</taxon>
        <taxon>Filobasidiaceae</taxon>
        <taxon>Filobasidium</taxon>
    </lineage>
</organism>
<feature type="region of interest" description="Disordered" evidence="8">
    <location>
        <begin position="205"/>
        <end position="232"/>
    </location>
</feature>
<sequence>MRSSAILRKLPALPPKADWSKHFPLTAFNVVNRLSSYGGNKSGKRTNVVDPALAEEIVHSLDIGKATHVVEAYPGMGGLTRALLSQPPSIVTKVTAVEPAAPFRKSGLGTQEPDEYLSREERVGQAWKQLTIKDRISRSEHAALQSSMLDDRENPLEPGNLPNCEEDEDIDSMLEHTSDSSHSPAGVVTDKKGFGLLEQLRNEAVDPHGRSAPSDSNPLNTSSLKHSKSPDRPPDFLTIWPSSLDDRLDVIDDTLYDWATFTKLDQMHIFQDVEAKPWNEASPNLRFVAQIPESDLGEQLVAQWIGCIANQSWFFKYGRVQLSLIVRPTLYDRLTALPGTKAYCKLSVMRAALCDYRPATDSYLNLSLQDTMSEVQLSRLQRLDREKLVPRPLTLVAGAGAGVSKVKGMSIGKSNLTDILARYPDFAPLPAKKSLNQDPLLDRGKQESLSDCYYPKLKRNKREGSRPGMMALTLQPKKTPWIDKYSKDVWDYVLRRMFVMQGSVLEMAIKNLGLGATNLLPQLISDKLPPEQKVDPTKLVREFSLQDWSNIVRAFSNWKFAPDVLLLGSVTQAEEGSSRMLGSGM</sequence>
<evidence type="ECO:0000256" key="3">
    <source>
        <dbReference type="ARBA" id="ARBA00022679"/>
    </source>
</evidence>
<evidence type="ECO:0000256" key="4">
    <source>
        <dbReference type="ARBA" id="ARBA00022691"/>
    </source>
</evidence>
<evidence type="ECO:0000256" key="5">
    <source>
        <dbReference type="ARBA" id="ARBA00022884"/>
    </source>
</evidence>
<comment type="similarity">
    <text evidence="7">Belongs to the class I-like SAM-binding methyltransferase superfamily. rRNA adenine N(6)-methyltransferase family.</text>
</comment>
<dbReference type="InterPro" id="IPR029063">
    <property type="entry name" value="SAM-dependent_MTases_sf"/>
</dbReference>
<feature type="region of interest" description="Disordered" evidence="8">
    <location>
        <begin position="142"/>
        <end position="167"/>
    </location>
</feature>
<dbReference type="Gene3D" id="3.40.50.150">
    <property type="entry name" value="Vaccinia Virus protein VP39"/>
    <property type="match status" value="2"/>
</dbReference>
<dbReference type="EMBL" id="JABELV010000042">
    <property type="protein sequence ID" value="KAG7561940.1"/>
    <property type="molecule type" value="Genomic_DNA"/>
</dbReference>
<dbReference type="AlphaFoldDB" id="A0A8K0JPA0"/>
<dbReference type="GO" id="GO:0000179">
    <property type="term" value="F:rRNA (adenine-N6,N6-)-dimethyltransferase activity"/>
    <property type="evidence" value="ECO:0007669"/>
    <property type="project" value="TreeGrafter"/>
</dbReference>
<keyword evidence="5" id="KW-0694">RNA-binding</keyword>
<evidence type="ECO:0000256" key="6">
    <source>
        <dbReference type="ARBA" id="ARBA00024915"/>
    </source>
</evidence>
<keyword evidence="7" id="KW-0698">rRNA processing</keyword>
<comment type="function">
    <text evidence="6">Mitochondrial transcription factor that confers selective promoter recognition on the core subunit of the yeast mitochondrial RNA polymerase. Interacts with DNA in a non-specific manner.</text>
</comment>
<dbReference type="Gene3D" id="1.10.8.100">
    <property type="entry name" value="Ribosomal RNA adenine dimethylase-like, domain 2"/>
    <property type="match status" value="1"/>
</dbReference>
<dbReference type="Proteomes" id="UP000812966">
    <property type="component" value="Unassembled WGS sequence"/>
</dbReference>
<gene>
    <name evidence="9" type="ORF">FFLO_02580</name>
</gene>
<keyword evidence="10" id="KW-1185">Reference proteome</keyword>
<dbReference type="PANTHER" id="PTHR11727:SF17">
    <property type="entry name" value="DIMETHYLADENOSINE TRANSFERASE 1, MITOCHONDRIAL"/>
    <property type="match status" value="1"/>
</dbReference>
<evidence type="ECO:0000313" key="9">
    <source>
        <dbReference type="EMBL" id="KAG7561940.1"/>
    </source>
</evidence>
<proteinExistence type="inferred from homology"/>
<protein>
    <recommendedName>
        <fullName evidence="7">rRNA adenine N(6)-methyltransferase</fullName>
        <ecNumber evidence="7">2.1.1.-</ecNumber>
    </recommendedName>
</protein>
<keyword evidence="2 7" id="KW-0489">Methyltransferase</keyword>
<dbReference type="GO" id="GO:0003723">
    <property type="term" value="F:RNA binding"/>
    <property type="evidence" value="ECO:0007669"/>
    <property type="project" value="UniProtKB-KW"/>
</dbReference>
<dbReference type="InterPro" id="IPR023165">
    <property type="entry name" value="rRNA_Ade_diMease-like_C"/>
</dbReference>
<dbReference type="GO" id="GO:0005759">
    <property type="term" value="C:mitochondrial matrix"/>
    <property type="evidence" value="ECO:0007669"/>
    <property type="project" value="TreeGrafter"/>
</dbReference>
<dbReference type="PANTHER" id="PTHR11727">
    <property type="entry name" value="DIMETHYLADENOSINE TRANSFERASE"/>
    <property type="match status" value="1"/>
</dbReference>
<dbReference type="SUPFAM" id="SSF53335">
    <property type="entry name" value="S-adenosyl-L-methionine-dependent methyltransferases"/>
    <property type="match status" value="2"/>
</dbReference>
<dbReference type="Pfam" id="PF00398">
    <property type="entry name" value="RrnaAD"/>
    <property type="match status" value="1"/>
</dbReference>
<dbReference type="OrthoDB" id="16079at2759"/>
<dbReference type="EC" id="2.1.1.-" evidence="7"/>
<dbReference type="GO" id="GO:0034246">
    <property type="term" value="F:mitochondrial transcription factor activity"/>
    <property type="evidence" value="ECO:0007669"/>
    <property type="project" value="TreeGrafter"/>
</dbReference>